<dbReference type="Gene3D" id="4.10.240.10">
    <property type="entry name" value="Zn(2)-C6 fungal-type DNA-binding domain"/>
    <property type="match status" value="1"/>
</dbReference>
<feature type="region of interest" description="Disordered" evidence="6">
    <location>
        <begin position="760"/>
        <end position="821"/>
    </location>
</feature>
<keyword evidence="2" id="KW-0805">Transcription regulation</keyword>
<accession>A0A1V6PP27</accession>
<evidence type="ECO:0000313" key="9">
    <source>
        <dbReference type="Proteomes" id="UP000191672"/>
    </source>
</evidence>
<dbReference type="GO" id="GO:0005634">
    <property type="term" value="C:nucleus"/>
    <property type="evidence" value="ECO:0007669"/>
    <property type="project" value="UniProtKB-SubCell"/>
</dbReference>
<comment type="caution">
    <text evidence="8">The sequence shown here is derived from an EMBL/GenBank/DDBJ whole genome shotgun (WGS) entry which is preliminary data.</text>
</comment>
<evidence type="ECO:0000256" key="1">
    <source>
        <dbReference type="ARBA" id="ARBA00004123"/>
    </source>
</evidence>
<evidence type="ECO:0000313" key="8">
    <source>
        <dbReference type="EMBL" id="OQD78778.1"/>
    </source>
</evidence>
<dbReference type="Proteomes" id="UP000191672">
    <property type="component" value="Unassembled WGS sequence"/>
</dbReference>
<feature type="compositionally biased region" description="Polar residues" evidence="6">
    <location>
        <begin position="70"/>
        <end position="89"/>
    </location>
</feature>
<sequence length="821" mass="92126">MYMCSEKLTLEGQQLIRLEKPLESESQEALEEDEALKAIEEDAEPISENEEIEKSENLEGNSEPEETYQVEYSVSDISTTRSSLGQSVGNGVPMNRTIERTRRKAPKSRQGCSRCKSRRIKCDESYPVCQNCRRLGYQCPGFQQTLRWSTKYERPQKTTPSADTTSSQSNEVDTLQSQGQPVSDTSCNGLNVAVSLSPLWPPAFPIRLQSTALDPSVCLDSSDTWDKAYFPIEPGFLEAYEAQYQVDAPLSPRILQAPTDLSTMLIEHWFGHICPLWSTYDSEISYNRQLAWSSWSTSRAVFYTIQTMSAARLSVSTPQLWGIKAALRSQAVAAIDEAIYLARSPQSPKVQPDLVYAVFTLGNSWDCTLPTRSEYHWLESARELLSIWEAELPTSDVPLHAYFYQALSYWEMLMAAAGRGSIPARLEKKRQPYNVRLWQAMGVSGCNANAVPIESLPCDLEQSLLGTRPNSWSGISNEVVDVSGQVLALCYNVSRQRKNTAGFTTLMAGEILCNLSLAHDLQRELLAMDFETLVLMDEIQGFPVQTQDDNTPIAHLVQTAEAYRQAALLQLHLAFSDLERVPRGAPQCLTGRLPAEAIDNISEHRASRREYLLSLTLDLVATLEQIPPQSGSRSIHLILYLSAATGLKFEVPFKSGDISNGNGELGAGRLSSDSMWDSLGMNPFSPGLPTLDIPEITDPSTFDIRDTTDTVIPRSTLETSRARDLVLTRLSSLQQTLPHRRMDETLQFVKAIWEENDKRKSYEQEKAQRKEEEEEKRMQTEEREKQEFERNSKGDGKQKRATDKSRSASFSSTAMTFYPAA</sequence>
<keyword evidence="4" id="KW-0804">Transcription</keyword>
<evidence type="ECO:0000256" key="4">
    <source>
        <dbReference type="ARBA" id="ARBA00023163"/>
    </source>
</evidence>
<dbReference type="PANTHER" id="PTHR37534">
    <property type="entry name" value="TRANSCRIPTIONAL ACTIVATOR PROTEIN UGA3"/>
    <property type="match status" value="1"/>
</dbReference>
<dbReference type="SMART" id="SM00066">
    <property type="entry name" value="GAL4"/>
    <property type="match status" value="1"/>
</dbReference>
<feature type="compositionally biased region" description="Basic and acidic residues" evidence="6">
    <location>
        <begin position="760"/>
        <end position="806"/>
    </location>
</feature>
<keyword evidence="3" id="KW-0238">DNA-binding</keyword>
<name>A0A1V6PP27_9EURO</name>
<evidence type="ECO:0000256" key="2">
    <source>
        <dbReference type="ARBA" id="ARBA00023015"/>
    </source>
</evidence>
<evidence type="ECO:0000256" key="5">
    <source>
        <dbReference type="ARBA" id="ARBA00023242"/>
    </source>
</evidence>
<feature type="region of interest" description="Disordered" evidence="6">
    <location>
        <begin position="150"/>
        <end position="181"/>
    </location>
</feature>
<dbReference type="InterPro" id="IPR021858">
    <property type="entry name" value="Fun_TF"/>
</dbReference>
<keyword evidence="9" id="KW-1185">Reference proteome</keyword>
<keyword evidence="5" id="KW-0539">Nucleus</keyword>
<dbReference type="PROSITE" id="PS50048">
    <property type="entry name" value="ZN2_CY6_FUNGAL_2"/>
    <property type="match status" value="1"/>
</dbReference>
<dbReference type="InterPro" id="IPR001138">
    <property type="entry name" value="Zn2Cys6_DnaBD"/>
</dbReference>
<dbReference type="GO" id="GO:0008270">
    <property type="term" value="F:zinc ion binding"/>
    <property type="evidence" value="ECO:0007669"/>
    <property type="project" value="InterPro"/>
</dbReference>
<organism evidence="8 9">
    <name type="scientific">Penicillium antarcticum</name>
    <dbReference type="NCBI Taxonomy" id="416450"/>
    <lineage>
        <taxon>Eukaryota</taxon>
        <taxon>Fungi</taxon>
        <taxon>Dikarya</taxon>
        <taxon>Ascomycota</taxon>
        <taxon>Pezizomycotina</taxon>
        <taxon>Eurotiomycetes</taxon>
        <taxon>Eurotiomycetidae</taxon>
        <taxon>Eurotiales</taxon>
        <taxon>Aspergillaceae</taxon>
        <taxon>Penicillium</taxon>
    </lineage>
</organism>
<dbReference type="STRING" id="416450.A0A1V6PP27"/>
<feature type="compositionally biased region" description="Acidic residues" evidence="6">
    <location>
        <begin position="41"/>
        <end position="51"/>
    </location>
</feature>
<reference evidence="9" key="1">
    <citation type="journal article" date="2017" name="Nat. Microbiol.">
        <title>Global analysis of biosynthetic gene clusters reveals vast potential of secondary metabolite production in Penicillium species.</title>
        <authorList>
            <person name="Nielsen J.C."/>
            <person name="Grijseels S."/>
            <person name="Prigent S."/>
            <person name="Ji B."/>
            <person name="Dainat J."/>
            <person name="Nielsen K.F."/>
            <person name="Frisvad J.C."/>
            <person name="Workman M."/>
            <person name="Nielsen J."/>
        </authorList>
    </citation>
    <scope>NUCLEOTIDE SEQUENCE [LARGE SCALE GENOMIC DNA]</scope>
    <source>
        <strain evidence="9">IBT 31811</strain>
    </source>
</reference>
<dbReference type="AlphaFoldDB" id="A0A1V6PP27"/>
<protein>
    <recommendedName>
        <fullName evidence="7">Zn(2)-C6 fungal-type domain-containing protein</fullName>
    </recommendedName>
</protein>
<dbReference type="GO" id="GO:0000976">
    <property type="term" value="F:transcription cis-regulatory region binding"/>
    <property type="evidence" value="ECO:0007669"/>
    <property type="project" value="TreeGrafter"/>
</dbReference>
<dbReference type="PROSITE" id="PS00463">
    <property type="entry name" value="ZN2_CY6_FUNGAL_1"/>
    <property type="match status" value="1"/>
</dbReference>
<evidence type="ECO:0000256" key="3">
    <source>
        <dbReference type="ARBA" id="ARBA00023125"/>
    </source>
</evidence>
<dbReference type="Pfam" id="PF00172">
    <property type="entry name" value="Zn_clus"/>
    <property type="match status" value="1"/>
</dbReference>
<dbReference type="InterPro" id="IPR036864">
    <property type="entry name" value="Zn2-C6_fun-type_DNA-bd_sf"/>
</dbReference>
<dbReference type="GO" id="GO:0000981">
    <property type="term" value="F:DNA-binding transcription factor activity, RNA polymerase II-specific"/>
    <property type="evidence" value="ECO:0007669"/>
    <property type="project" value="InterPro"/>
</dbReference>
<feature type="compositionally biased region" description="Acidic residues" evidence="6">
    <location>
        <begin position="25"/>
        <end position="34"/>
    </location>
</feature>
<dbReference type="PANTHER" id="PTHR37534:SF11">
    <property type="entry name" value="ZN(II)2CYS6 TRANSCRIPTION FACTOR (EUROFUNG)"/>
    <property type="match status" value="1"/>
</dbReference>
<feature type="compositionally biased region" description="Polar residues" evidence="6">
    <location>
        <begin position="157"/>
        <end position="181"/>
    </location>
</feature>
<feature type="region of interest" description="Disordered" evidence="6">
    <location>
        <begin position="21"/>
        <end position="109"/>
    </location>
</feature>
<dbReference type="CDD" id="cd00067">
    <property type="entry name" value="GAL4"/>
    <property type="match status" value="1"/>
</dbReference>
<comment type="subcellular location">
    <subcellularLocation>
        <location evidence="1">Nucleus</location>
    </subcellularLocation>
</comment>
<dbReference type="EMBL" id="MDYN01000081">
    <property type="protein sequence ID" value="OQD78778.1"/>
    <property type="molecule type" value="Genomic_DNA"/>
</dbReference>
<dbReference type="GO" id="GO:0045944">
    <property type="term" value="P:positive regulation of transcription by RNA polymerase II"/>
    <property type="evidence" value="ECO:0007669"/>
    <property type="project" value="TreeGrafter"/>
</dbReference>
<feature type="domain" description="Zn(2)-C6 fungal-type" evidence="7">
    <location>
        <begin position="111"/>
        <end position="139"/>
    </location>
</feature>
<evidence type="ECO:0000259" key="7">
    <source>
        <dbReference type="PROSITE" id="PS50048"/>
    </source>
</evidence>
<dbReference type="SUPFAM" id="SSF57701">
    <property type="entry name" value="Zn2/Cys6 DNA-binding domain"/>
    <property type="match status" value="1"/>
</dbReference>
<evidence type="ECO:0000256" key="6">
    <source>
        <dbReference type="SAM" id="MobiDB-lite"/>
    </source>
</evidence>
<proteinExistence type="predicted"/>
<dbReference type="Pfam" id="PF11951">
    <property type="entry name" value="Fungal_trans_2"/>
    <property type="match status" value="1"/>
</dbReference>
<gene>
    <name evidence="8" type="ORF">PENANT_c081G06140</name>
</gene>